<keyword evidence="2" id="KW-1185">Reference proteome</keyword>
<evidence type="ECO:0000313" key="2">
    <source>
        <dbReference type="Proteomes" id="UP001140293"/>
    </source>
</evidence>
<dbReference type="EMBL" id="JACKSJ010000239">
    <property type="protein sequence ID" value="MCV7173470.1"/>
    <property type="molecule type" value="Genomic_DNA"/>
</dbReference>
<protein>
    <submittedName>
        <fullName evidence="1">RNA polymerase subunit sigma-70</fullName>
    </submittedName>
</protein>
<organism evidence="1 2">
    <name type="scientific">[Mycobacterium] manitobense</name>
    <dbReference type="NCBI Taxonomy" id="190147"/>
    <lineage>
        <taxon>Bacteria</taxon>
        <taxon>Bacillati</taxon>
        <taxon>Actinomycetota</taxon>
        <taxon>Actinomycetes</taxon>
        <taxon>Mycobacteriales</taxon>
        <taxon>Mycobacteriaceae</taxon>
        <taxon>Mycolicibacterium</taxon>
    </lineage>
</organism>
<feature type="non-terminal residue" evidence="1">
    <location>
        <position position="1"/>
    </location>
</feature>
<comment type="caution">
    <text evidence="1">The sequence shown here is derived from an EMBL/GenBank/DDBJ whole genome shotgun (WGS) entry which is preliminary data.</text>
</comment>
<gene>
    <name evidence="1" type="ORF">H7I41_26455</name>
</gene>
<accession>A0A9X2YU68</accession>
<dbReference type="SUPFAM" id="SSF48452">
    <property type="entry name" value="TPR-like"/>
    <property type="match status" value="1"/>
</dbReference>
<reference evidence="1" key="2">
    <citation type="journal article" date="2022" name="BMC Genomics">
        <title>Comparative genome analysis of mycobacteria focusing on tRNA and non-coding RNA.</title>
        <authorList>
            <person name="Behra P.R.K."/>
            <person name="Pettersson B.M.F."/>
            <person name="Ramesh M."/>
            <person name="Das S."/>
            <person name="Dasgupta S."/>
            <person name="Kirsebom L.A."/>
        </authorList>
    </citation>
    <scope>NUCLEOTIDE SEQUENCE</scope>
    <source>
        <strain evidence="1">DSM 44615</strain>
    </source>
</reference>
<dbReference type="AlphaFoldDB" id="A0A9X2YU68"/>
<evidence type="ECO:0000313" key="1">
    <source>
        <dbReference type="EMBL" id="MCV7173470.1"/>
    </source>
</evidence>
<name>A0A9X2YU68_9MYCO</name>
<reference evidence="1" key="1">
    <citation type="submission" date="2020-07" db="EMBL/GenBank/DDBJ databases">
        <authorList>
            <person name="Pettersson B.M.F."/>
            <person name="Behra P.R.K."/>
            <person name="Ramesh M."/>
            <person name="Das S."/>
            <person name="Dasgupta S."/>
            <person name="Kirsebom L.A."/>
        </authorList>
    </citation>
    <scope>NUCLEOTIDE SEQUENCE</scope>
    <source>
        <strain evidence="1">DSM 44615</strain>
    </source>
</reference>
<dbReference type="Proteomes" id="UP001140293">
    <property type="component" value="Unassembled WGS sequence"/>
</dbReference>
<sequence length="39" mass="4167">RGHLLAAAGRPEEAAAAYRRAIELTADAGVAAHLRRRMP</sequence>
<dbReference type="InterPro" id="IPR011990">
    <property type="entry name" value="TPR-like_helical_dom_sf"/>
</dbReference>
<proteinExistence type="predicted"/>
<dbReference type="Gene3D" id="1.25.40.10">
    <property type="entry name" value="Tetratricopeptide repeat domain"/>
    <property type="match status" value="1"/>
</dbReference>